<evidence type="ECO:0008006" key="5">
    <source>
        <dbReference type="Google" id="ProtNLM"/>
    </source>
</evidence>
<dbReference type="RefSeq" id="WP_160646265.1">
    <property type="nucleotide sequence ID" value="NZ_SIJB01000024.1"/>
</dbReference>
<gene>
    <name evidence="3" type="ORF">ERL59_10890</name>
</gene>
<keyword evidence="4" id="KW-1185">Reference proteome</keyword>
<reference evidence="3 4" key="1">
    <citation type="submission" date="2019-01" db="EMBL/GenBank/DDBJ databases">
        <title>Chengkuizengella sp. nov., isolated from deep-sea sediment of East Pacific Ocean.</title>
        <authorList>
            <person name="Yang J."/>
            <person name="Lai Q."/>
            <person name="Shao Z."/>
        </authorList>
    </citation>
    <scope>NUCLEOTIDE SEQUENCE [LARGE SCALE GENOMIC DNA]</scope>
    <source>
        <strain evidence="3 4">YPA3-1-1</strain>
    </source>
</reference>
<dbReference type="EMBL" id="SIJB01000024">
    <property type="protein sequence ID" value="NBI29464.1"/>
    <property type="molecule type" value="Genomic_DNA"/>
</dbReference>
<evidence type="ECO:0000313" key="3">
    <source>
        <dbReference type="EMBL" id="NBI29464.1"/>
    </source>
</evidence>
<feature type="domain" description="ORF6C" evidence="2">
    <location>
        <begin position="135"/>
        <end position="224"/>
    </location>
</feature>
<dbReference type="InterPro" id="IPR018873">
    <property type="entry name" value="KilA-N_DNA-bd_domain"/>
</dbReference>
<dbReference type="Proteomes" id="UP000448943">
    <property type="component" value="Unassembled WGS sequence"/>
</dbReference>
<proteinExistence type="predicted"/>
<dbReference type="AlphaFoldDB" id="A0A6N9Q4C5"/>
<dbReference type="OrthoDB" id="9812611at2"/>
<evidence type="ECO:0000313" key="4">
    <source>
        <dbReference type="Proteomes" id="UP000448943"/>
    </source>
</evidence>
<dbReference type="Pfam" id="PF10543">
    <property type="entry name" value="ORF6N"/>
    <property type="match status" value="1"/>
</dbReference>
<dbReference type="InterPro" id="IPR018878">
    <property type="entry name" value="ORF6C_dom"/>
</dbReference>
<evidence type="ECO:0000259" key="1">
    <source>
        <dbReference type="Pfam" id="PF10543"/>
    </source>
</evidence>
<accession>A0A6N9Q4C5</accession>
<name>A0A6N9Q4C5_9BACL</name>
<sequence length="232" mass="27806">MNQLQIISQDGQRVLITSQLAESYGTDSERITKNFNRNKERYKEGKHFLALEGKELKDFRATCQIDLLPNINKLYLWTEKGAWLHAKSLKTDEAWDAYEMLVDDYYSVKENIPTLTKEEAEALLFRRTADMIVKIPQLEQKIEEVDQKVDKQITLTQWEQRKLQREVKRKVYKFSDDKEERKYLFPELYREIYDRWGIPSYRDVLRKDLENVITYINAWVPKKKDEEKGEIA</sequence>
<protein>
    <recommendedName>
        <fullName evidence="5">Phage anti-repressor protein</fullName>
    </recommendedName>
</protein>
<dbReference type="Pfam" id="PF10552">
    <property type="entry name" value="ORF6C"/>
    <property type="match status" value="1"/>
</dbReference>
<organism evidence="3 4">
    <name type="scientific">Chengkuizengella marina</name>
    <dbReference type="NCBI Taxonomy" id="2507566"/>
    <lineage>
        <taxon>Bacteria</taxon>
        <taxon>Bacillati</taxon>
        <taxon>Bacillota</taxon>
        <taxon>Bacilli</taxon>
        <taxon>Bacillales</taxon>
        <taxon>Paenibacillaceae</taxon>
        <taxon>Chengkuizengella</taxon>
    </lineage>
</organism>
<evidence type="ECO:0000259" key="2">
    <source>
        <dbReference type="Pfam" id="PF10552"/>
    </source>
</evidence>
<comment type="caution">
    <text evidence="3">The sequence shown here is derived from an EMBL/GenBank/DDBJ whole genome shotgun (WGS) entry which is preliminary data.</text>
</comment>
<feature type="domain" description="KilA-N DNA-binding" evidence="1">
    <location>
        <begin position="5"/>
        <end position="88"/>
    </location>
</feature>